<feature type="compositionally biased region" description="Basic and acidic residues" evidence="1">
    <location>
        <begin position="129"/>
        <end position="138"/>
    </location>
</feature>
<protein>
    <submittedName>
        <fullName evidence="2">Uncharacterized protein</fullName>
    </submittedName>
</protein>
<reference evidence="2 3" key="1">
    <citation type="journal article" date="2023" name="Plants (Basel)">
        <title>Bridging the Gap: Combining Genomics and Transcriptomics Approaches to Understand Stylosanthes scabra, an Orphan Legume from the Brazilian Caatinga.</title>
        <authorList>
            <person name="Ferreira-Neto J.R.C."/>
            <person name="da Silva M.D."/>
            <person name="Binneck E."/>
            <person name="de Melo N.F."/>
            <person name="da Silva R.H."/>
            <person name="de Melo A.L.T.M."/>
            <person name="Pandolfi V."/>
            <person name="Bustamante F.O."/>
            <person name="Brasileiro-Vidal A.C."/>
            <person name="Benko-Iseppon A.M."/>
        </authorList>
    </citation>
    <scope>NUCLEOTIDE SEQUENCE [LARGE SCALE GENOMIC DNA]</scope>
    <source>
        <tissue evidence="2">Leaves</tissue>
    </source>
</reference>
<comment type="caution">
    <text evidence="2">The sequence shown here is derived from an EMBL/GenBank/DDBJ whole genome shotgun (WGS) entry which is preliminary data.</text>
</comment>
<feature type="compositionally biased region" description="Basic residues" evidence="1">
    <location>
        <begin position="35"/>
        <end position="44"/>
    </location>
</feature>
<evidence type="ECO:0000256" key="1">
    <source>
        <dbReference type="SAM" id="MobiDB-lite"/>
    </source>
</evidence>
<feature type="compositionally biased region" description="Polar residues" evidence="1">
    <location>
        <begin position="139"/>
        <end position="150"/>
    </location>
</feature>
<organism evidence="2 3">
    <name type="scientific">Stylosanthes scabra</name>
    <dbReference type="NCBI Taxonomy" id="79078"/>
    <lineage>
        <taxon>Eukaryota</taxon>
        <taxon>Viridiplantae</taxon>
        <taxon>Streptophyta</taxon>
        <taxon>Embryophyta</taxon>
        <taxon>Tracheophyta</taxon>
        <taxon>Spermatophyta</taxon>
        <taxon>Magnoliopsida</taxon>
        <taxon>eudicotyledons</taxon>
        <taxon>Gunneridae</taxon>
        <taxon>Pentapetalae</taxon>
        <taxon>rosids</taxon>
        <taxon>fabids</taxon>
        <taxon>Fabales</taxon>
        <taxon>Fabaceae</taxon>
        <taxon>Papilionoideae</taxon>
        <taxon>50 kb inversion clade</taxon>
        <taxon>dalbergioids sensu lato</taxon>
        <taxon>Dalbergieae</taxon>
        <taxon>Pterocarpus clade</taxon>
        <taxon>Stylosanthes</taxon>
    </lineage>
</organism>
<dbReference type="Proteomes" id="UP001341840">
    <property type="component" value="Unassembled WGS sequence"/>
</dbReference>
<feature type="region of interest" description="Disordered" evidence="1">
    <location>
        <begin position="118"/>
        <end position="150"/>
    </location>
</feature>
<sequence>MKQHLAKKPGSVKVCSKVPDDVAEKFQKLLEETKKKKTNKRKLGKYQEQAPTTSSSSTRDHHHPFFKVFLQQQALSFQALVRSFFTPSSFIFVGLVEFSTLHSGRLGLLEKLDVQPPSRILRQPSKLEPVPEKSDNVRSENPQPMDSQYE</sequence>
<dbReference type="EMBL" id="JASCZI010154054">
    <property type="protein sequence ID" value="MED6177830.1"/>
    <property type="molecule type" value="Genomic_DNA"/>
</dbReference>
<name>A0ABU6VZG3_9FABA</name>
<feature type="region of interest" description="Disordered" evidence="1">
    <location>
        <begin position="33"/>
        <end position="61"/>
    </location>
</feature>
<evidence type="ECO:0000313" key="3">
    <source>
        <dbReference type="Proteomes" id="UP001341840"/>
    </source>
</evidence>
<gene>
    <name evidence="2" type="ORF">PIB30_101731</name>
</gene>
<evidence type="ECO:0000313" key="2">
    <source>
        <dbReference type="EMBL" id="MED6177830.1"/>
    </source>
</evidence>
<keyword evidence="3" id="KW-1185">Reference proteome</keyword>
<proteinExistence type="predicted"/>
<accession>A0ABU6VZG3</accession>